<evidence type="ECO:0000256" key="7">
    <source>
        <dbReference type="SAM" id="SignalP"/>
    </source>
</evidence>
<feature type="chain" id="PRO_5046481316" evidence="7">
    <location>
        <begin position="27"/>
        <end position="453"/>
    </location>
</feature>
<evidence type="ECO:0000313" key="9">
    <source>
        <dbReference type="Proteomes" id="UP001596514"/>
    </source>
</evidence>
<proteinExistence type="predicted"/>
<dbReference type="PANTHER" id="PTHR43649:SF33">
    <property type="entry name" value="POLYGALACTURONAN_RHAMNOGALACTURONAN-BINDING PROTEIN YTCQ"/>
    <property type="match status" value="1"/>
</dbReference>
<accession>A0ABW2TAQ1</accession>
<dbReference type="Pfam" id="PF13416">
    <property type="entry name" value="SBP_bac_8"/>
    <property type="match status" value="1"/>
</dbReference>
<gene>
    <name evidence="8" type="ORF">ACFQVD_32355</name>
</gene>
<feature type="region of interest" description="Disordered" evidence="6">
    <location>
        <begin position="29"/>
        <end position="49"/>
    </location>
</feature>
<evidence type="ECO:0000256" key="4">
    <source>
        <dbReference type="ARBA" id="ARBA00023139"/>
    </source>
</evidence>
<evidence type="ECO:0000256" key="1">
    <source>
        <dbReference type="ARBA" id="ARBA00022475"/>
    </source>
</evidence>
<dbReference type="Proteomes" id="UP001596514">
    <property type="component" value="Unassembled WGS sequence"/>
</dbReference>
<keyword evidence="3" id="KW-0472">Membrane</keyword>
<keyword evidence="1" id="KW-1003">Cell membrane</keyword>
<organism evidence="8 9">
    <name type="scientific">Streptosporangium amethystogenes subsp. fukuiense</name>
    <dbReference type="NCBI Taxonomy" id="698418"/>
    <lineage>
        <taxon>Bacteria</taxon>
        <taxon>Bacillati</taxon>
        <taxon>Actinomycetota</taxon>
        <taxon>Actinomycetes</taxon>
        <taxon>Streptosporangiales</taxon>
        <taxon>Streptosporangiaceae</taxon>
        <taxon>Streptosporangium</taxon>
    </lineage>
</organism>
<dbReference type="SUPFAM" id="SSF53850">
    <property type="entry name" value="Periplasmic binding protein-like II"/>
    <property type="match status" value="1"/>
</dbReference>
<dbReference type="Gene3D" id="3.40.190.10">
    <property type="entry name" value="Periplasmic binding protein-like II"/>
    <property type="match status" value="1"/>
</dbReference>
<dbReference type="PROSITE" id="PS51257">
    <property type="entry name" value="PROKAR_LIPOPROTEIN"/>
    <property type="match status" value="1"/>
</dbReference>
<reference evidence="9" key="1">
    <citation type="journal article" date="2019" name="Int. J. Syst. Evol. Microbiol.">
        <title>The Global Catalogue of Microorganisms (GCM) 10K type strain sequencing project: providing services to taxonomists for standard genome sequencing and annotation.</title>
        <authorList>
            <consortium name="The Broad Institute Genomics Platform"/>
            <consortium name="The Broad Institute Genome Sequencing Center for Infectious Disease"/>
            <person name="Wu L."/>
            <person name="Ma J."/>
        </authorList>
    </citation>
    <scope>NUCLEOTIDE SEQUENCE [LARGE SCALE GENOMIC DNA]</scope>
    <source>
        <strain evidence="9">JCM 10083</strain>
    </source>
</reference>
<dbReference type="PANTHER" id="PTHR43649">
    <property type="entry name" value="ARABINOSE-BINDING PROTEIN-RELATED"/>
    <property type="match status" value="1"/>
</dbReference>
<keyword evidence="2 7" id="KW-0732">Signal</keyword>
<sequence>MRGTSRVFALTAALALGLTACGVGGAAEGGKPVEQSVSKPTEKPAEKPAGPVTLKYWTFSPPEAGLKAALAAFEEANPGIKVELRTFDEVGYHKRLSKALDDDRADRALDVVGIHIPTMTGAVKDRLRPVADWKDKVGGDLLGELDPAVVKQTEQAAKDGRLYSVPMGSTAGAVMYYDAALLSELGESFPTTIADLESIVMRVRKEIPDLQPIVFSGEPRPQEELLFTIAGQTHPTLSDDLLAGRKSWKSAEMVSALTAYESMFDRGVLARSMLALRGDGPAELFRSGKALFLVDGSAQSSMLSTSYRKTGRVSVKRIGAGPFPTVLPNARPAARSTAEVGLAVPRNSRYVAEAATLIEFLTVGDGVSSWAGDLTMAPAAADFKVESSVFATQEGKDGYAALQELIRGGGSLNVPDEVFLERAEGDVILDVARGTLTPEKAADRLQEEWSRSR</sequence>
<evidence type="ECO:0000256" key="6">
    <source>
        <dbReference type="SAM" id="MobiDB-lite"/>
    </source>
</evidence>
<protein>
    <submittedName>
        <fullName evidence="8">ABC transporter substrate-binding protein</fullName>
    </submittedName>
</protein>
<evidence type="ECO:0000256" key="3">
    <source>
        <dbReference type="ARBA" id="ARBA00023136"/>
    </source>
</evidence>
<dbReference type="InterPro" id="IPR006059">
    <property type="entry name" value="SBP"/>
</dbReference>
<name>A0ABW2TAQ1_9ACTN</name>
<dbReference type="EMBL" id="JBHTEE010000001">
    <property type="protein sequence ID" value="MFC7604809.1"/>
    <property type="molecule type" value="Genomic_DNA"/>
</dbReference>
<dbReference type="RefSeq" id="WP_343971593.1">
    <property type="nucleotide sequence ID" value="NZ_BAAAGK010000089.1"/>
</dbReference>
<keyword evidence="9" id="KW-1185">Reference proteome</keyword>
<evidence type="ECO:0000313" key="8">
    <source>
        <dbReference type="EMBL" id="MFC7604809.1"/>
    </source>
</evidence>
<dbReference type="InterPro" id="IPR050490">
    <property type="entry name" value="Bact_solute-bd_prot1"/>
</dbReference>
<evidence type="ECO:0000256" key="5">
    <source>
        <dbReference type="ARBA" id="ARBA00023288"/>
    </source>
</evidence>
<comment type="caution">
    <text evidence="8">The sequence shown here is derived from an EMBL/GenBank/DDBJ whole genome shotgun (WGS) entry which is preliminary data.</text>
</comment>
<feature type="signal peptide" evidence="7">
    <location>
        <begin position="1"/>
        <end position="26"/>
    </location>
</feature>
<evidence type="ECO:0000256" key="2">
    <source>
        <dbReference type="ARBA" id="ARBA00022729"/>
    </source>
</evidence>
<keyword evidence="4" id="KW-0564">Palmitate</keyword>
<keyword evidence="5" id="KW-0449">Lipoprotein</keyword>